<accession>A0A101LZV7</accession>
<evidence type="ECO:0000313" key="1">
    <source>
        <dbReference type="EMBL" id="KUM48387.1"/>
    </source>
</evidence>
<keyword evidence="1" id="KW-0496">Mitochondrion</keyword>
<protein>
    <submittedName>
        <fullName evidence="1">Uncharacterized protein</fullName>
    </submittedName>
</protein>
<sequence length="49" mass="5514">MSQLNLQKQLLSLDLEMEGMKLEPGRLPLSQLNQMRGLDHLLRSGPLGL</sequence>
<geneLocation type="mitochondrion" evidence="1"/>
<gene>
    <name evidence="1" type="ORF">ABT39_MTgene5387</name>
</gene>
<reference evidence="1" key="1">
    <citation type="journal article" date="2015" name="Genome Biol. Evol.">
        <title>Organellar Genomes of White Spruce (Picea glauca): Assembly and Annotation.</title>
        <authorList>
            <person name="Jackman S.D."/>
            <person name="Warren R.L."/>
            <person name="Gibb E.A."/>
            <person name="Vandervalk B.P."/>
            <person name="Mohamadi H."/>
            <person name="Chu J."/>
            <person name="Raymond A."/>
            <person name="Pleasance S."/>
            <person name="Coope R."/>
            <person name="Wildung M.R."/>
            <person name="Ritland C.E."/>
            <person name="Bousquet J."/>
            <person name="Jones S.J."/>
            <person name="Bohlmann J."/>
            <person name="Birol I."/>
        </authorList>
    </citation>
    <scope>NUCLEOTIDE SEQUENCE [LARGE SCALE GENOMIC DNA]</scope>
    <source>
        <tissue evidence="1">Flushing bud</tissue>
    </source>
</reference>
<organism evidence="1">
    <name type="scientific">Picea glauca</name>
    <name type="common">White spruce</name>
    <name type="synonym">Pinus glauca</name>
    <dbReference type="NCBI Taxonomy" id="3330"/>
    <lineage>
        <taxon>Eukaryota</taxon>
        <taxon>Viridiplantae</taxon>
        <taxon>Streptophyta</taxon>
        <taxon>Embryophyta</taxon>
        <taxon>Tracheophyta</taxon>
        <taxon>Spermatophyta</taxon>
        <taxon>Pinopsida</taxon>
        <taxon>Pinidae</taxon>
        <taxon>Conifers I</taxon>
        <taxon>Pinales</taxon>
        <taxon>Pinaceae</taxon>
        <taxon>Picea</taxon>
    </lineage>
</organism>
<name>A0A101LZV7_PICGL</name>
<proteinExistence type="predicted"/>
<dbReference type="AlphaFoldDB" id="A0A101LZV7"/>
<comment type="caution">
    <text evidence="1">The sequence shown here is derived from an EMBL/GenBank/DDBJ whole genome shotgun (WGS) entry which is preliminary data.</text>
</comment>
<dbReference type="EMBL" id="LKAM01000006">
    <property type="protein sequence ID" value="KUM48387.1"/>
    <property type="molecule type" value="Genomic_DNA"/>
</dbReference>